<name>A0A2A5JL39_PSEO7</name>
<organism evidence="2 3">
    <name type="scientific">Pseudoalteromonas piscicida</name>
    <dbReference type="NCBI Taxonomy" id="43662"/>
    <lineage>
        <taxon>Bacteria</taxon>
        <taxon>Pseudomonadati</taxon>
        <taxon>Pseudomonadota</taxon>
        <taxon>Gammaproteobacteria</taxon>
        <taxon>Alteromonadales</taxon>
        <taxon>Pseudoalteromonadaceae</taxon>
        <taxon>Pseudoalteromonas</taxon>
    </lineage>
</organism>
<dbReference type="EMBL" id="NKHF01000096">
    <property type="protein sequence ID" value="PCK30162.1"/>
    <property type="molecule type" value="Genomic_DNA"/>
</dbReference>
<accession>A0A2A5JL39</accession>
<keyword evidence="1" id="KW-1133">Transmembrane helix</keyword>
<dbReference type="Proteomes" id="UP000228621">
    <property type="component" value="Unassembled WGS sequence"/>
</dbReference>
<dbReference type="Pfam" id="PF11911">
    <property type="entry name" value="DUF3429"/>
    <property type="match status" value="1"/>
</dbReference>
<keyword evidence="1" id="KW-0812">Transmembrane</keyword>
<evidence type="ECO:0000313" key="2">
    <source>
        <dbReference type="EMBL" id="PCK30162.1"/>
    </source>
</evidence>
<feature type="transmembrane region" description="Helical" evidence="1">
    <location>
        <begin position="119"/>
        <end position="140"/>
    </location>
</feature>
<protein>
    <submittedName>
        <fullName evidence="2">DUF3429 domain-containing protein</fullName>
    </submittedName>
</protein>
<feature type="transmembrane region" description="Helical" evidence="1">
    <location>
        <begin position="66"/>
        <end position="99"/>
    </location>
</feature>
<feature type="transmembrane region" description="Helical" evidence="1">
    <location>
        <begin position="12"/>
        <end position="29"/>
    </location>
</feature>
<reference evidence="3" key="1">
    <citation type="journal article" date="2019" name="Genome Announc.">
        <title>Draft Genome Sequence of Pseudoalteromonas piscicida Strain 36Y ROTHPW, an Hypersaline Seawater Isolate from the South Coast of Sonora, Mexico.</title>
        <authorList>
            <person name="Sanchez-Diaz R."/>
            <person name="Molina-Garza Z.J."/>
            <person name="Cruz-Suarez L.E."/>
            <person name="Selvin J."/>
            <person name="Kiran G.S."/>
            <person name="Ibarra-Gamez J.C."/>
            <person name="Gomez-Gil B."/>
            <person name="Galaviz-Silva L."/>
        </authorList>
    </citation>
    <scope>NUCLEOTIDE SEQUENCE [LARGE SCALE GENOMIC DNA]</scope>
    <source>
        <strain evidence="3">36Y_RITHPW</strain>
    </source>
</reference>
<dbReference type="AlphaFoldDB" id="A0A2A5JL39"/>
<feature type="transmembrane region" description="Helical" evidence="1">
    <location>
        <begin position="35"/>
        <end position="54"/>
    </location>
</feature>
<dbReference type="OrthoDB" id="8591832at2"/>
<dbReference type="InterPro" id="IPR021836">
    <property type="entry name" value="DUF3429"/>
</dbReference>
<gene>
    <name evidence="2" type="ORF">CEX98_19090</name>
</gene>
<keyword evidence="3" id="KW-1185">Reference proteome</keyword>
<evidence type="ECO:0000256" key="1">
    <source>
        <dbReference type="SAM" id="Phobius"/>
    </source>
</evidence>
<evidence type="ECO:0000313" key="3">
    <source>
        <dbReference type="Proteomes" id="UP000228621"/>
    </source>
</evidence>
<dbReference type="RefSeq" id="WP_099643605.1">
    <property type="nucleotide sequence ID" value="NZ_NKHF01000096.1"/>
</dbReference>
<sequence>MHPYFNHIQLGYLGFLPFLACIALTLMTGASESVLQAFVFYSLGILAFMAGSLWRAGEQTYKRALLAVIVVIPYPLVGFFAPEWTLCYLAACYWIVYFVERNSPRWSEYHKDYQKMRTVLTSLVFVSHLFMLSQALELGAK</sequence>
<comment type="caution">
    <text evidence="2">The sequence shown here is derived from an EMBL/GenBank/DDBJ whole genome shotgun (WGS) entry which is preliminary data.</text>
</comment>
<proteinExistence type="predicted"/>
<keyword evidence="1" id="KW-0472">Membrane</keyword>